<keyword evidence="6" id="KW-1185">Reference proteome</keyword>
<keyword evidence="4" id="KW-0472">Membrane</keyword>
<sequence length="212" mass="23791">MQSCLRGKEWLKTGSFTPWRKLWWIRWDSMTRESRVWLSCWDAFFVFTGCVSVSQPAPAHGLSVAVGSHFNPAFLFLCGGMELKMVAPYLISQLTGGLLGAVMADVSKIHAALFGEIAMTCQVTMVVLLGAFLVGCTVIINILVGALGPAVLTNYWTHHWLYWVGHYWWPYRCCISQVRLQSQALSSNGNTEIIINQLFIILLNLTGLRYVN</sequence>
<reference evidence="5" key="1">
    <citation type="submission" date="2025-08" db="UniProtKB">
        <authorList>
            <consortium name="Ensembl"/>
        </authorList>
    </citation>
    <scope>IDENTIFICATION</scope>
</reference>
<organism evidence="5 6">
    <name type="scientific">Cyprinus carpio</name>
    <name type="common">Common carp</name>
    <dbReference type="NCBI Taxonomy" id="7962"/>
    <lineage>
        <taxon>Eukaryota</taxon>
        <taxon>Metazoa</taxon>
        <taxon>Chordata</taxon>
        <taxon>Craniata</taxon>
        <taxon>Vertebrata</taxon>
        <taxon>Euteleostomi</taxon>
        <taxon>Actinopterygii</taxon>
        <taxon>Neopterygii</taxon>
        <taxon>Teleostei</taxon>
        <taxon>Ostariophysi</taxon>
        <taxon>Cypriniformes</taxon>
        <taxon>Cyprinidae</taxon>
        <taxon>Cyprininae</taxon>
        <taxon>Cyprinus</taxon>
    </lineage>
</organism>
<dbReference type="SUPFAM" id="SSF81338">
    <property type="entry name" value="Aquaporin-like"/>
    <property type="match status" value="1"/>
</dbReference>
<dbReference type="Proteomes" id="UP000694427">
    <property type="component" value="Unplaced"/>
</dbReference>
<dbReference type="AlphaFoldDB" id="A0A8C1KA45"/>
<evidence type="ECO:0000256" key="3">
    <source>
        <dbReference type="ARBA" id="ARBA00022989"/>
    </source>
</evidence>
<evidence type="ECO:0000256" key="1">
    <source>
        <dbReference type="ARBA" id="ARBA00004141"/>
    </source>
</evidence>
<keyword evidence="3" id="KW-1133">Transmembrane helix</keyword>
<name>A0A8C1KA45_CYPCA</name>
<evidence type="ECO:0000256" key="2">
    <source>
        <dbReference type="ARBA" id="ARBA00022692"/>
    </source>
</evidence>
<evidence type="ECO:0000256" key="4">
    <source>
        <dbReference type="ARBA" id="ARBA00023136"/>
    </source>
</evidence>
<reference evidence="5" key="2">
    <citation type="submission" date="2025-09" db="UniProtKB">
        <authorList>
            <consortium name="Ensembl"/>
        </authorList>
    </citation>
    <scope>IDENTIFICATION</scope>
</reference>
<dbReference type="Gene3D" id="1.20.1080.10">
    <property type="entry name" value="Glycerol uptake facilitator protein"/>
    <property type="match status" value="1"/>
</dbReference>
<dbReference type="Ensembl" id="ENSCCRT00010047927.1">
    <property type="protein sequence ID" value="ENSCCRP00010043681.1"/>
    <property type="gene ID" value="ENSCCRG00010018433.1"/>
</dbReference>
<dbReference type="InterPro" id="IPR023271">
    <property type="entry name" value="Aquaporin-like"/>
</dbReference>
<evidence type="ECO:0000313" key="6">
    <source>
        <dbReference type="Proteomes" id="UP000694427"/>
    </source>
</evidence>
<evidence type="ECO:0000313" key="5">
    <source>
        <dbReference type="Ensembl" id="ENSCCRP00010043681.1"/>
    </source>
</evidence>
<keyword evidence="2" id="KW-0812">Transmembrane</keyword>
<protein>
    <submittedName>
        <fullName evidence="5">Aquaporin 8b</fullName>
    </submittedName>
</protein>
<comment type="subcellular location">
    <subcellularLocation>
        <location evidence="1">Membrane</location>
        <topology evidence="1">Multi-pass membrane protein</topology>
    </subcellularLocation>
</comment>
<accession>A0A8C1KA45</accession>
<proteinExistence type="predicted"/>
<dbReference type="GO" id="GO:0016020">
    <property type="term" value="C:membrane"/>
    <property type="evidence" value="ECO:0007669"/>
    <property type="project" value="UniProtKB-SubCell"/>
</dbReference>